<evidence type="ECO:0000313" key="1">
    <source>
        <dbReference type="EMBL" id="GMN74426.1"/>
    </source>
</evidence>
<protein>
    <submittedName>
        <fullName evidence="1">Uncharacterized protein</fullName>
    </submittedName>
</protein>
<dbReference type="AlphaFoldDB" id="A0AA88EGL1"/>
<name>A0AA88EGL1_FICCA</name>
<comment type="caution">
    <text evidence="1">The sequence shown here is derived from an EMBL/GenBank/DDBJ whole genome shotgun (WGS) entry which is preliminary data.</text>
</comment>
<gene>
    <name evidence="1" type="ORF">TIFTF001_052371</name>
</gene>
<sequence>MASCPRPSAPQRPLSPSFGAHQQLSSCSFVWPSSFPSHHRSFISVELWPLFSATSKGIYSIPSDSRWCESCMLSSSTLTTSPSLSLGFLPPGLILESRRGGWCPAASVHRTPGIGTAGGQCGADWGLRSKLDQKVSLPTIFGFGNHRAEPFLPALIRLHRPCTPPPARTR</sequence>
<reference evidence="1" key="1">
    <citation type="submission" date="2023-07" db="EMBL/GenBank/DDBJ databases">
        <title>draft genome sequence of fig (Ficus carica).</title>
        <authorList>
            <person name="Takahashi T."/>
            <person name="Nishimura K."/>
        </authorList>
    </citation>
    <scope>NUCLEOTIDE SEQUENCE</scope>
</reference>
<keyword evidence="2" id="KW-1185">Reference proteome</keyword>
<proteinExistence type="predicted"/>
<dbReference type="EMBL" id="BTGU01010876">
    <property type="protein sequence ID" value="GMN74426.1"/>
    <property type="molecule type" value="Genomic_DNA"/>
</dbReference>
<evidence type="ECO:0000313" key="2">
    <source>
        <dbReference type="Proteomes" id="UP001187192"/>
    </source>
</evidence>
<accession>A0AA88EGL1</accession>
<organism evidence="1 2">
    <name type="scientific">Ficus carica</name>
    <name type="common">Common fig</name>
    <dbReference type="NCBI Taxonomy" id="3494"/>
    <lineage>
        <taxon>Eukaryota</taxon>
        <taxon>Viridiplantae</taxon>
        <taxon>Streptophyta</taxon>
        <taxon>Embryophyta</taxon>
        <taxon>Tracheophyta</taxon>
        <taxon>Spermatophyta</taxon>
        <taxon>Magnoliopsida</taxon>
        <taxon>eudicotyledons</taxon>
        <taxon>Gunneridae</taxon>
        <taxon>Pentapetalae</taxon>
        <taxon>rosids</taxon>
        <taxon>fabids</taxon>
        <taxon>Rosales</taxon>
        <taxon>Moraceae</taxon>
        <taxon>Ficeae</taxon>
        <taxon>Ficus</taxon>
    </lineage>
</organism>
<dbReference type="Proteomes" id="UP001187192">
    <property type="component" value="Unassembled WGS sequence"/>
</dbReference>